<dbReference type="AlphaFoldDB" id="A0AAD8A1G7"/>
<dbReference type="Proteomes" id="UP001233999">
    <property type="component" value="Unassembled WGS sequence"/>
</dbReference>
<accession>A0AAD8A1G7</accession>
<name>A0AAD8A1G7_DIPPU</name>
<reference evidence="2" key="1">
    <citation type="journal article" date="2023" name="IScience">
        <title>Live-bearing cockroach genome reveals convergent evolutionary mechanisms linked to viviparity in insects and beyond.</title>
        <authorList>
            <person name="Fouks B."/>
            <person name="Harrison M.C."/>
            <person name="Mikhailova A.A."/>
            <person name="Marchal E."/>
            <person name="English S."/>
            <person name="Carruthers M."/>
            <person name="Jennings E.C."/>
            <person name="Chiamaka E.L."/>
            <person name="Frigard R.A."/>
            <person name="Pippel M."/>
            <person name="Attardo G.M."/>
            <person name="Benoit J.B."/>
            <person name="Bornberg-Bauer E."/>
            <person name="Tobe S.S."/>
        </authorList>
    </citation>
    <scope>NUCLEOTIDE SEQUENCE</scope>
    <source>
        <strain evidence="2">Stay&amp;Tobe</strain>
    </source>
</reference>
<feature type="region of interest" description="Disordered" evidence="1">
    <location>
        <begin position="62"/>
        <end position="88"/>
    </location>
</feature>
<gene>
    <name evidence="2" type="ORF">L9F63_016270</name>
</gene>
<dbReference type="EMBL" id="JASPKZ010004196">
    <property type="protein sequence ID" value="KAJ9590754.1"/>
    <property type="molecule type" value="Genomic_DNA"/>
</dbReference>
<keyword evidence="3" id="KW-1185">Reference proteome</keyword>
<feature type="non-terminal residue" evidence="2">
    <location>
        <position position="1"/>
    </location>
</feature>
<evidence type="ECO:0000256" key="1">
    <source>
        <dbReference type="SAM" id="MobiDB-lite"/>
    </source>
</evidence>
<organism evidence="2 3">
    <name type="scientific">Diploptera punctata</name>
    <name type="common">Pacific beetle cockroach</name>
    <dbReference type="NCBI Taxonomy" id="6984"/>
    <lineage>
        <taxon>Eukaryota</taxon>
        <taxon>Metazoa</taxon>
        <taxon>Ecdysozoa</taxon>
        <taxon>Arthropoda</taxon>
        <taxon>Hexapoda</taxon>
        <taxon>Insecta</taxon>
        <taxon>Pterygota</taxon>
        <taxon>Neoptera</taxon>
        <taxon>Polyneoptera</taxon>
        <taxon>Dictyoptera</taxon>
        <taxon>Blattodea</taxon>
        <taxon>Blaberoidea</taxon>
        <taxon>Blaberidae</taxon>
        <taxon>Diplopterinae</taxon>
        <taxon>Diploptera</taxon>
    </lineage>
</organism>
<feature type="non-terminal residue" evidence="2">
    <location>
        <position position="88"/>
    </location>
</feature>
<comment type="caution">
    <text evidence="2">The sequence shown here is derived from an EMBL/GenBank/DDBJ whole genome shotgun (WGS) entry which is preliminary data.</text>
</comment>
<sequence length="88" mass="9623">GGLDSGSGSCDRSGLAGSVLCAQRIPARHGVVEGTRGPALQRSRHYQIGVCTISHSPCHRVSQSFRSTNRRQRKQLRHQQRRIGGIFS</sequence>
<feature type="compositionally biased region" description="Basic residues" evidence="1">
    <location>
        <begin position="68"/>
        <end position="81"/>
    </location>
</feature>
<evidence type="ECO:0000313" key="2">
    <source>
        <dbReference type="EMBL" id="KAJ9590754.1"/>
    </source>
</evidence>
<proteinExistence type="predicted"/>
<evidence type="ECO:0000313" key="3">
    <source>
        <dbReference type="Proteomes" id="UP001233999"/>
    </source>
</evidence>
<protein>
    <submittedName>
        <fullName evidence="2">Uncharacterized protein</fullName>
    </submittedName>
</protein>
<reference evidence="2" key="2">
    <citation type="submission" date="2023-05" db="EMBL/GenBank/DDBJ databases">
        <authorList>
            <person name="Fouks B."/>
        </authorList>
    </citation>
    <scope>NUCLEOTIDE SEQUENCE</scope>
    <source>
        <strain evidence="2">Stay&amp;Tobe</strain>
        <tissue evidence="2">Testes</tissue>
    </source>
</reference>